<comment type="caution">
    <text evidence="2">The sequence shown here is derived from an EMBL/GenBank/DDBJ whole genome shotgun (WGS) entry which is preliminary data.</text>
</comment>
<evidence type="ECO:0000256" key="1">
    <source>
        <dbReference type="SAM" id="Phobius"/>
    </source>
</evidence>
<dbReference type="AlphaFoldDB" id="A0A1A7BFX0"/>
<reference evidence="2 3" key="1">
    <citation type="submission" date="2016-06" db="EMBL/GenBank/DDBJ databases">
        <title>Genome sequence of Porphyrobacter dokdonensis DSW-74.</title>
        <authorList>
            <person name="Kim J.F."/>
            <person name="Song J.Y."/>
        </authorList>
    </citation>
    <scope>NUCLEOTIDE SEQUENCE [LARGE SCALE GENOMIC DNA]</scope>
    <source>
        <strain evidence="2 3">DSW-74</strain>
    </source>
</reference>
<keyword evidence="3" id="KW-1185">Reference proteome</keyword>
<gene>
    <name evidence="2" type="ORF">I603_0827</name>
</gene>
<dbReference type="RefSeq" id="WP_068862572.1">
    <property type="nucleotide sequence ID" value="NZ_LZYB01000002.1"/>
</dbReference>
<feature type="transmembrane region" description="Helical" evidence="1">
    <location>
        <begin position="95"/>
        <end position="113"/>
    </location>
</feature>
<dbReference type="EMBL" id="LZYB01000002">
    <property type="protein sequence ID" value="OBV11384.1"/>
    <property type="molecule type" value="Genomic_DNA"/>
</dbReference>
<proteinExistence type="predicted"/>
<evidence type="ECO:0000313" key="3">
    <source>
        <dbReference type="Proteomes" id="UP000092484"/>
    </source>
</evidence>
<dbReference type="STRING" id="1300349.I603_0827"/>
<protein>
    <submittedName>
        <fullName evidence="2">Putative membrane protein</fullName>
    </submittedName>
</protein>
<feature type="transmembrane region" description="Helical" evidence="1">
    <location>
        <begin position="67"/>
        <end position="88"/>
    </location>
</feature>
<name>A0A1A7BFX0_9SPHN</name>
<keyword evidence="1" id="KW-1133">Transmembrane helix</keyword>
<dbReference type="Proteomes" id="UP000092484">
    <property type="component" value="Unassembled WGS sequence"/>
</dbReference>
<keyword evidence="1" id="KW-0472">Membrane</keyword>
<sequence>MNRMTGSRAKAPWHLWVLAIVSLLWFAGGANDYVMTKTDNAAYLGMAAENTGVSIETMRAYFDAYPLWATVCWAFGVWGAVAGSILLLFRSRFAFHALAISLAGLAGSTAYTFTSDMPPEFAGTGQLVFSALIWASVIGMAVYARAMTRAGVLR</sequence>
<evidence type="ECO:0000313" key="2">
    <source>
        <dbReference type="EMBL" id="OBV11384.1"/>
    </source>
</evidence>
<accession>A0A1A7BFX0</accession>
<keyword evidence="1" id="KW-0812">Transmembrane</keyword>
<organism evidence="2 3">
    <name type="scientific">Erythrobacter dokdonensis DSW-74</name>
    <dbReference type="NCBI Taxonomy" id="1300349"/>
    <lineage>
        <taxon>Bacteria</taxon>
        <taxon>Pseudomonadati</taxon>
        <taxon>Pseudomonadota</taxon>
        <taxon>Alphaproteobacteria</taxon>
        <taxon>Sphingomonadales</taxon>
        <taxon>Erythrobacteraceae</taxon>
        <taxon>Erythrobacter/Porphyrobacter group</taxon>
        <taxon>Erythrobacter</taxon>
    </lineage>
</organism>
<feature type="transmembrane region" description="Helical" evidence="1">
    <location>
        <begin position="125"/>
        <end position="144"/>
    </location>
</feature>